<sequence length="583" mass="60996">MCAIIAVPALAAQDGYKYREPAPVIEKQGLITVDVPCQHIGDVSYNFDASSAALINSQADGRIVNNKAHVIAEHNLETAASGYSPQYGTVSKGGDSYQGSSNSFSTGQGYIQNGLASSQFQTGHVSSSQPPPPVNYIPLTQIQPPPQPPPRGHQITQVPPPVSLISNSLSSGSNYAQGYNYQHVSNGGKQVQVGPAFAALPPTIHANHRPHNIGLPPNAAINVAASQHSSSNYASQNSANFAGQHSTNFAGATGQHSANGYQYAPNFAGTHASHTGHGGLQHSTNYASQHATNFGAAHSSHAGNYGSQQAATNFAGQHSSNLAQQQHAAASASQISSNFASQLASSFGNHQTGSISSFSSSSLGAEGLNGQLGSVIRETVANAPLDPLAEKHIYVHIPPEDIEGSNDQASLVAPQFLPPPKKHYKIVFIKAPSHNTPSYSQLAAAAAPKVEEKTLIYVLSKKPEEPSLEHLQQLSQHHHKSSKPEVYFIKYKTQREGEAIQNHITNTIGLSPDQIDLTNGGDSSNLIDIRAGGANAALSSGSSYSSSGSSSSSLSSSSSSSSSFNSGGLVERKKHDLYGVPLQ</sequence>
<dbReference type="Proteomes" id="UP000095300">
    <property type="component" value="Unassembled WGS sequence"/>
</dbReference>
<dbReference type="OrthoDB" id="8030796at2759"/>
<feature type="compositionally biased region" description="Polar residues" evidence="1">
    <location>
        <begin position="119"/>
        <end position="128"/>
    </location>
</feature>
<evidence type="ECO:0000313" key="3">
    <source>
        <dbReference type="EnsemblMetazoa" id="SCAU004765-PA"/>
    </source>
</evidence>
<accession>A0A1I8P4Q7</accession>
<dbReference type="AlphaFoldDB" id="A0A1I8P4Q7"/>
<name>A0A1I8P4Q7_STOCA</name>
<feature type="compositionally biased region" description="Low complexity" evidence="1">
    <location>
        <begin position="539"/>
        <end position="568"/>
    </location>
</feature>
<protein>
    <recommendedName>
        <fullName evidence="2">DUF243 domain-containing protein</fullName>
    </recommendedName>
</protein>
<evidence type="ECO:0000313" key="4">
    <source>
        <dbReference type="Proteomes" id="UP000095300"/>
    </source>
</evidence>
<dbReference type="Pfam" id="PF03103">
    <property type="entry name" value="DUF243"/>
    <property type="match status" value="1"/>
</dbReference>
<evidence type="ECO:0000256" key="1">
    <source>
        <dbReference type="SAM" id="MobiDB-lite"/>
    </source>
</evidence>
<gene>
    <name evidence="3" type="primary">106094250</name>
</gene>
<reference evidence="3" key="1">
    <citation type="submission" date="2020-05" db="UniProtKB">
        <authorList>
            <consortium name="EnsemblMetazoa"/>
        </authorList>
    </citation>
    <scope>IDENTIFICATION</scope>
    <source>
        <strain evidence="3">USDA</strain>
    </source>
</reference>
<dbReference type="GO" id="GO:0008010">
    <property type="term" value="F:structural constituent of chitin-based larval cuticle"/>
    <property type="evidence" value="ECO:0007669"/>
    <property type="project" value="TreeGrafter"/>
</dbReference>
<feature type="region of interest" description="Disordered" evidence="1">
    <location>
        <begin position="536"/>
        <end position="570"/>
    </location>
</feature>
<feature type="domain" description="DUF243" evidence="2">
    <location>
        <begin position="387"/>
        <end position="494"/>
    </location>
</feature>
<dbReference type="PANTHER" id="PTHR31927:SF13">
    <property type="entry name" value="TWEEDLEBETA"/>
    <property type="match status" value="1"/>
</dbReference>
<dbReference type="EnsemblMetazoa" id="SCAU004765-RA">
    <property type="protein sequence ID" value="SCAU004765-PA"/>
    <property type="gene ID" value="SCAU004765"/>
</dbReference>
<feature type="region of interest" description="Disordered" evidence="1">
    <location>
        <begin position="119"/>
        <end position="159"/>
    </location>
</feature>
<evidence type="ECO:0000259" key="2">
    <source>
        <dbReference type="SMART" id="SM00690"/>
    </source>
</evidence>
<dbReference type="VEuPathDB" id="VectorBase:SCAU004765"/>
<dbReference type="KEGG" id="scac:106094250"/>
<proteinExistence type="predicted"/>
<organism evidence="3 4">
    <name type="scientific">Stomoxys calcitrans</name>
    <name type="common">Stable fly</name>
    <name type="synonym">Conops calcitrans</name>
    <dbReference type="NCBI Taxonomy" id="35570"/>
    <lineage>
        <taxon>Eukaryota</taxon>
        <taxon>Metazoa</taxon>
        <taxon>Ecdysozoa</taxon>
        <taxon>Arthropoda</taxon>
        <taxon>Hexapoda</taxon>
        <taxon>Insecta</taxon>
        <taxon>Pterygota</taxon>
        <taxon>Neoptera</taxon>
        <taxon>Endopterygota</taxon>
        <taxon>Diptera</taxon>
        <taxon>Brachycera</taxon>
        <taxon>Muscomorpha</taxon>
        <taxon>Muscoidea</taxon>
        <taxon>Muscidae</taxon>
        <taxon>Stomoxys</taxon>
    </lineage>
</organism>
<dbReference type="GO" id="GO:0062129">
    <property type="term" value="C:chitin-based extracellular matrix"/>
    <property type="evidence" value="ECO:0007669"/>
    <property type="project" value="TreeGrafter"/>
</dbReference>
<dbReference type="InterPro" id="IPR004145">
    <property type="entry name" value="DUF243"/>
</dbReference>
<dbReference type="PANTHER" id="PTHR31927">
    <property type="entry name" value="FI07246P-RELATED-RELATED"/>
    <property type="match status" value="1"/>
</dbReference>
<dbReference type="SMART" id="SM00690">
    <property type="entry name" value="DM5"/>
    <property type="match status" value="1"/>
</dbReference>
<keyword evidence="4" id="KW-1185">Reference proteome</keyword>
<dbReference type="GO" id="GO:0040003">
    <property type="term" value="P:chitin-based cuticle development"/>
    <property type="evidence" value="ECO:0007669"/>
    <property type="project" value="TreeGrafter"/>
</dbReference>
<dbReference type="STRING" id="35570.A0A1I8P4Q7"/>